<dbReference type="PANTHER" id="PTHR43326:SF1">
    <property type="entry name" value="METHIONINE--TRNA LIGASE, MITOCHONDRIAL"/>
    <property type="match status" value="1"/>
</dbReference>
<dbReference type="SUPFAM" id="SSF52374">
    <property type="entry name" value="Nucleotidylyl transferase"/>
    <property type="match status" value="1"/>
</dbReference>
<dbReference type="PANTHER" id="PTHR43326">
    <property type="entry name" value="METHIONYL-TRNA SYNTHETASE"/>
    <property type="match status" value="1"/>
</dbReference>
<dbReference type="CDD" id="cd00814">
    <property type="entry name" value="MetRS_core"/>
    <property type="match status" value="1"/>
</dbReference>
<comment type="similarity">
    <text evidence="10">Belongs to the class-I aminoacyl-tRNA synthetase family.</text>
</comment>
<keyword evidence="6 10" id="KW-0067">ATP-binding</keyword>
<evidence type="ECO:0000256" key="10">
    <source>
        <dbReference type="RuleBase" id="RU363039"/>
    </source>
</evidence>
<reference evidence="12 13" key="1">
    <citation type="journal article" date="2016" name="Nat. Commun.">
        <title>Thousands of microbial genomes shed light on interconnected biogeochemical processes in an aquifer system.</title>
        <authorList>
            <person name="Anantharaman K."/>
            <person name="Brown C.T."/>
            <person name="Hug L.A."/>
            <person name="Sharon I."/>
            <person name="Castelle C.J."/>
            <person name="Probst A.J."/>
            <person name="Thomas B.C."/>
            <person name="Singh A."/>
            <person name="Wilkins M.J."/>
            <person name="Karaoz U."/>
            <person name="Brodie E.L."/>
            <person name="Williams K.H."/>
            <person name="Hubbard S.S."/>
            <person name="Banfield J.F."/>
        </authorList>
    </citation>
    <scope>NUCLEOTIDE SEQUENCE [LARGE SCALE GENOMIC DNA]</scope>
</reference>
<evidence type="ECO:0000256" key="7">
    <source>
        <dbReference type="ARBA" id="ARBA00022917"/>
    </source>
</evidence>
<dbReference type="InterPro" id="IPR014729">
    <property type="entry name" value="Rossmann-like_a/b/a_fold"/>
</dbReference>
<dbReference type="GO" id="GO:0005524">
    <property type="term" value="F:ATP binding"/>
    <property type="evidence" value="ECO:0007669"/>
    <property type="project" value="UniProtKB-KW"/>
</dbReference>
<dbReference type="InterPro" id="IPR009080">
    <property type="entry name" value="tRNAsynth_Ia_anticodon-bd"/>
</dbReference>
<proteinExistence type="inferred from homology"/>
<dbReference type="GO" id="GO:0004825">
    <property type="term" value="F:methionine-tRNA ligase activity"/>
    <property type="evidence" value="ECO:0007669"/>
    <property type="project" value="UniProtKB-EC"/>
</dbReference>
<dbReference type="InterPro" id="IPR015413">
    <property type="entry name" value="Methionyl/Leucyl_tRNA_Synth"/>
</dbReference>
<comment type="caution">
    <text evidence="12">The sequence shown here is derived from an EMBL/GenBank/DDBJ whole genome shotgun (WGS) entry which is preliminary data.</text>
</comment>
<keyword evidence="7 10" id="KW-0648">Protein biosynthesis</keyword>
<evidence type="ECO:0000256" key="9">
    <source>
        <dbReference type="ARBA" id="ARBA00030904"/>
    </source>
</evidence>
<evidence type="ECO:0000256" key="3">
    <source>
        <dbReference type="ARBA" id="ARBA00018753"/>
    </source>
</evidence>
<keyword evidence="4 10" id="KW-0436">Ligase</keyword>
<evidence type="ECO:0000256" key="1">
    <source>
        <dbReference type="ARBA" id="ARBA00003314"/>
    </source>
</evidence>
<feature type="domain" description="Methionyl/Leucyl tRNA synthetase" evidence="11">
    <location>
        <begin position="9"/>
        <end position="149"/>
    </location>
</feature>
<evidence type="ECO:0000313" key="12">
    <source>
        <dbReference type="EMBL" id="OGE90070.1"/>
    </source>
</evidence>
<dbReference type="Gene3D" id="2.170.220.10">
    <property type="match status" value="1"/>
</dbReference>
<dbReference type="EMBL" id="MFEY01000007">
    <property type="protein sequence ID" value="OGE90070.1"/>
    <property type="molecule type" value="Genomic_DNA"/>
</dbReference>
<protein>
    <recommendedName>
        <fullName evidence="3">Methionine--tRNA ligase</fullName>
        <ecNumber evidence="2">6.1.1.10</ecNumber>
    </recommendedName>
    <alternativeName>
        <fullName evidence="9">Methionyl-tRNA synthetase</fullName>
    </alternativeName>
</protein>
<evidence type="ECO:0000256" key="4">
    <source>
        <dbReference type="ARBA" id="ARBA00022598"/>
    </source>
</evidence>
<dbReference type="AlphaFoldDB" id="A0A1F5PK49"/>
<dbReference type="EC" id="6.1.1.10" evidence="2"/>
<keyword evidence="8 10" id="KW-0030">Aminoacyl-tRNA synthetase</keyword>
<dbReference type="InterPro" id="IPR014758">
    <property type="entry name" value="Met-tRNA_synth"/>
</dbReference>
<dbReference type="Pfam" id="PF09334">
    <property type="entry name" value="tRNA-synt_1g"/>
    <property type="match status" value="2"/>
</dbReference>
<dbReference type="SUPFAM" id="SSF47323">
    <property type="entry name" value="Anticodon-binding domain of a subclass of class I aminoacyl-tRNA synthetases"/>
    <property type="match status" value="1"/>
</dbReference>
<gene>
    <name evidence="12" type="ORF">A3E29_03100</name>
</gene>
<evidence type="ECO:0000259" key="11">
    <source>
        <dbReference type="Pfam" id="PF09334"/>
    </source>
</evidence>
<evidence type="ECO:0000313" key="13">
    <source>
        <dbReference type="Proteomes" id="UP000177682"/>
    </source>
</evidence>
<keyword evidence="5 10" id="KW-0547">Nucleotide-binding</keyword>
<dbReference type="InterPro" id="IPR033911">
    <property type="entry name" value="MetRS_core"/>
</dbReference>
<evidence type="ECO:0000256" key="8">
    <source>
        <dbReference type="ARBA" id="ARBA00023146"/>
    </source>
</evidence>
<dbReference type="Proteomes" id="UP000177682">
    <property type="component" value="Unassembled WGS sequence"/>
</dbReference>
<dbReference type="Gene3D" id="1.10.730.10">
    <property type="entry name" value="Isoleucyl-tRNA Synthetase, Domain 1"/>
    <property type="match status" value="1"/>
</dbReference>
<dbReference type="NCBIfam" id="TIGR00398">
    <property type="entry name" value="metG"/>
    <property type="match status" value="1"/>
</dbReference>
<organism evidence="12 13">
    <name type="scientific">Candidatus Doudnabacteria bacterium RIFCSPHIGHO2_12_FULL_48_16</name>
    <dbReference type="NCBI Taxonomy" id="1817838"/>
    <lineage>
        <taxon>Bacteria</taxon>
        <taxon>Candidatus Doudnaibacteriota</taxon>
    </lineage>
</organism>
<dbReference type="FunFam" id="2.170.220.10:FF:000003">
    <property type="entry name" value="Methionine--tRNA ligase"/>
    <property type="match status" value="1"/>
</dbReference>
<feature type="domain" description="Methionyl/Leucyl tRNA synthetase" evidence="11">
    <location>
        <begin position="154"/>
        <end position="362"/>
    </location>
</feature>
<sequence length="479" mass="54135">MTEETKKFYITTPIYYVNDKPHIGHAYTTVAADVLARLHRQVGNETFFLVGTDEHGVKIAQAAEAAGKSPQEFVDEIAAKFSFAWDTLEISNDRFIRTTEPAHISAVEKALQFMYDKGDIYLGKYEGLYCRGCEQFKMEKDLVDGKCPDHKIVPEKMSEETYMFRLSKYQAELLEKIESDDLQISPVSRKNEIVNFYKKDGLQDISFSRKNVKWGIPLPWDKSHTTYVWADAFLNYLTGLDWQGPKDPPPALWPADIQLMSKDILRVHTTIWPAMLLSLGLAVPAKIFVHGFFTVGGEKMSKSLGNVIDPNDWAAKYGSDAVRYFLLREVPFGQDGDVSEEKLKARFNGDLANGLGNLFSRTTNMIEKYLDGQLEDAVRSPKDLSAASEAFYNLDFAGGLVAIWQEIAWANQLIDKSKPWELFKTDPAKVKELLLNLAALLHDIALKLSPVMPETADKIRQLLESGDVKKAEPLFLKKD</sequence>
<dbReference type="GO" id="GO:0006431">
    <property type="term" value="P:methionyl-tRNA aminoacylation"/>
    <property type="evidence" value="ECO:0007669"/>
    <property type="project" value="InterPro"/>
</dbReference>
<evidence type="ECO:0000256" key="2">
    <source>
        <dbReference type="ARBA" id="ARBA00012838"/>
    </source>
</evidence>
<dbReference type="PRINTS" id="PR01041">
    <property type="entry name" value="TRNASYNTHMET"/>
</dbReference>
<evidence type="ECO:0000256" key="5">
    <source>
        <dbReference type="ARBA" id="ARBA00022741"/>
    </source>
</evidence>
<comment type="function">
    <text evidence="1">Is required not only for elongation of protein synthesis but also for the initiation of all mRNA translation through initiator tRNA(fMet) aminoacylation.</text>
</comment>
<dbReference type="InterPro" id="IPR023457">
    <property type="entry name" value="Met-tRNA_synth_2"/>
</dbReference>
<dbReference type="NCBIfam" id="NF008900">
    <property type="entry name" value="PRK12267.1"/>
    <property type="match status" value="1"/>
</dbReference>
<evidence type="ECO:0000256" key="6">
    <source>
        <dbReference type="ARBA" id="ARBA00022840"/>
    </source>
</evidence>
<name>A0A1F5PK49_9BACT</name>
<accession>A0A1F5PK49</accession>
<dbReference type="Gene3D" id="3.40.50.620">
    <property type="entry name" value="HUPs"/>
    <property type="match status" value="1"/>
</dbReference>